<dbReference type="InterPro" id="IPR021124">
    <property type="entry name" value="CRISPR-assoc_prot_Cas5"/>
</dbReference>
<dbReference type="Pfam" id="PF09704">
    <property type="entry name" value="Cas_Cas5d"/>
    <property type="match status" value="1"/>
</dbReference>
<protein>
    <submittedName>
        <fullName evidence="2">CRISPR-associated protein, Ecoli subtype</fullName>
    </submittedName>
</protein>
<dbReference type="GO" id="GO:0043571">
    <property type="term" value="P:maintenance of CRISPR repeat elements"/>
    <property type="evidence" value="ECO:0007669"/>
    <property type="project" value="InterPro"/>
</dbReference>
<accession>A0A831EKU0</accession>
<dbReference type="SMR" id="A0A831EKU0"/>
<dbReference type="NCBIfam" id="TIGR02593">
    <property type="entry name" value="CRISPR_cas5"/>
    <property type="match status" value="1"/>
</dbReference>
<dbReference type="RefSeq" id="WP_004159613.1">
    <property type="nucleotide sequence ID" value="NZ_BAYW01000010.1"/>
</dbReference>
<keyword evidence="1" id="KW-0051">Antiviral defense</keyword>
<comment type="caution">
    <text evidence="2">The sequence shown here is derived from an EMBL/GenBank/DDBJ whole genome shotgun (WGS) entry which is preliminary data.</text>
</comment>
<reference evidence="2 3" key="1">
    <citation type="submission" date="2012-11" db="EMBL/GenBank/DDBJ databases">
        <authorList>
            <person name="Linke B."/>
        </authorList>
    </citation>
    <scope>NUCLEOTIDE SEQUENCE [LARGE SCALE GENOMIC DNA]</scope>
    <source>
        <strain evidence="3">CFBP 1232</strain>
    </source>
</reference>
<dbReference type="NCBIfam" id="TIGR01868">
    <property type="entry name" value="casD_Cas5e"/>
    <property type="match status" value="1"/>
</dbReference>
<organism evidence="2 3">
    <name type="scientific">Erwinia amylovora NBRC 12687 = CFBP 1232</name>
    <dbReference type="NCBI Taxonomy" id="1219359"/>
    <lineage>
        <taxon>Bacteria</taxon>
        <taxon>Pseudomonadati</taxon>
        <taxon>Pseudomonadota</taxon>
        <taxon>Gammaproteobacteria</taxon>
        <taxon>Enterobacterales</taxon>
        <taxon>Erwiniaceae</taxon>
        <taxon>Erwinia</taxon>
    </lineage>
</organism>
<evidence type="ECO:0000256" key="1">
    <source>
        <dbReference type="ARBA" id="ARBA00023118"/>
    </source>
</evidence>
<dbReference type="GO" id="GO:0003723">
    <property type="term" value="F:RNA binding"/>
    <property type="evidence" value="ECO:0007669"/>
    <property type="project" value="InterPro"/>
</dbReference>
<dbReference type="Proteomes" id="UP000013111">
    <property type="component" value="Unassembled WGS sequence"/>
</dbReference>
<dbReference type="GeneID" id="97606990"/>
<dbReference type="InterPro" id="IPR013422">
    <property type="entry name" value="CRISPR-assoc_prot_Cas5_N"/>
</dbReference>
<dbReference type="GO" id="GO:0051607">
    <property type="term" value="P:defense response to virus"/>
    <property type="evidence" value="ECO:0007669"/>
    <property type="project" value="UniProtKB-KW"/>
</dbReference>
<evidence type="ECO:0000313" key="2">
    <source>
        <dbReference type="EMBL" id="CCO94829.1"/>
    </source>
</evidence>
<dbReference type="EMBL" id="CAPB01000035">
    <property type="protein sequence ID" value="CCO94829.1"/>
    <property type="molecule type" value="Genomic_DNA"/>
</dbReference>
<reference evidence="2 3" key="2">
    <citation type="submission" date="2013-04" db="EMBL/GenBank/DDBJ databases">
        <title>Comparative genomics of 12 strains of Erwinia amylovora identifies a pan-genome with a large conserved core and provides insights into host specificity.</title>
        <authorList>
            <person name="Mann R.A."/>
            <person name="Smits T.H.M."/>
            <person name="Buehlmann A."/>
            <person name="Blom J."/>
            <person name="Goesmann A."/>
            <person name="Frey J.E."/>
            <person name="Plummer K.M."/>
            <person name="Beer S.V."/>
            <person name="Luck J."/>
            <person name="Duffy B."/>
            <person name="Rodoni B."/>
        </authorList>
    </citation>
    <scope>NUCLEOTIDE SEQUENCE [LARGE SCALE GENOMIC DNA]</scope>
    <source>
        <strain evidence="3">CFBP 1232</strain>
    </source>
</reference>
<dbReference type="Gene3D" id="3.30.70.2660">
    <property type="match status" value="1"/>
</dbReference>
<gene>
    <name evidence="2" type="primary">ygcI</name>
    <name evidence="2" type="ORF">BN437_2919</name>
</gene>
<dbReference type="CDD" id="cd09645">
    <property type="entry name" value="Cas5_I-E"/>
    <property type="match status" value="1"/>
</dbReference>
<dbReference type="InterPro" id="IPR010147">
    <property type="entry name" value="CRISPR-assoc_prot_CasD"/>
</dbReference>
<proteinExistence type="predicted"/>
<name>A0A831EKU0_ERWAM</name>
<sequence>MTDYLIMRLCGPMQAWGLPGFEATRSSASFPTRSGLLGLLGACLGIPRSDRTALQKLADSVRFAVRCDDDSPYKAVSRVDFHTVQDARKEHGSLKSNDTILTWREYLYDAAFTVALWTPAADQQGYTLEQLKLALQKPVFTPYLGRRSCPLSQPLFYAQHQAEHAGQALREASPGQGVIYSETAISGNERHLTMRDEPLIHLPRQFASRTWYAIAGDQ</sequence>
<dbReference type="AlphaFoldDB" id="A0A831EKU0"/>
<evidence type="ECO:0000313" key="3">
    <source>
        <dbReference type="Proteomes" id="UP000013111"/>
    </source>
</evidence>